<keyword evidence="8" id="KW-0418">Kinase</keyword>
<dbReference type="RefSeq" id="XP_019629834.1">
    <property type="nucleotide sequence ID" value="XM_019774275.1"/>
</dbReference>
<dbReference type="InterPro" id="IPR000719">
    <property type="entry name" value="Prot_kinase_dom"/>
</dbReference>
<dbReference type="InterPro" id="IPR001245">
    <property type="entry name" value="Ser-Thr/Tyr_kinase_cat_dom"/>
</dbReference>
<keyword evidence="7" id="KW-0808">Transferase</keyword>
<dbReference type="Gene3D" id="3.40.50.300">
    <property type="entry name" value="P-loop containing nucleotide triphosphate hydrolases"/>
    <property type="match status" value="1"/>
</dbReference>
<dbReference type="KEGG" id="bbel:109474057"/>
<dbReference type="GO" id="GO:0045743">
    <property type="term" value="P:positive regulation of fibroblast growth factor receptor signaling pathway"/>
    <property type="evidence" value="ECO:0007669"/>
    <property type="project" value="TreeGrafter"/>
</dbReference>
<dbReference type="GO" id="GO:0005524">
    <property type="term" value="F:ATP binding"/>
    <property type="evidence" value="ECO:0007669"/>
    <property type="project" value="InterPro"/>
</dbReference>
<keyword evidence="5" id="KW-0963">Cytoplasm</keyword>
<evidence type="ECO:0000256" key="4">
    <source>
        <dbReference type="ARBA" id="ARBA00008171"/>
    </source>
</evidence>
<reference evidence="12 13" key="1">
    <citation type="submission" date="2025-04" db="UniProtKB">
        <authorList>
            <consortium name="RefSeq"/>
        </authorList>
    </citation>
    <scope>IDENTIFICATION</scope>
    <source>
        <tissue evidence="12 13">Gonad</tissue>
    </source>
</reference>
<dbReference type="Gene3D" id="1.10.510.10">
    <property type="entry name" value="Transferase(Phosphotransferase) domain 1"/>
    <property type="match status" value="1"/>
</dbReference>
<dbReference type="OrthoDB" id="8927528at2759"/>
<dbReference type="SUPFAM" id="SSF56112">
    <property type="entry name" value="Protein kinase-like (PK-like)"/>
    <property type="match status" value="1"/>
</dbReference>
<dbReference type="GO" id="GO:0043066">
    <property type="term" value="P:negative regulation of apoptotic process"/>
    <property type="evidence" value="ECO:0007669"/>
    <property type="project" value="TreeGrafter"/>
</dbReference>
<comment type="subcellular location">
    <subcellularLocation>
        <location evidence="2">Apical cell membrane</location>
    </subcellularLocation>
    <subcellularLocation>
        <location evidence="1">Basolateral cell membrane</location>
    </subcellularLocation>
    <subcellularLocation>
        <location evidence="3">Cytoplasm</location>
    </subcellularLocation>
</comment>
<dbReference type="GeneID" id="109474057"/>
<dbReference type="InterPro" id="IPR051302">
    <property type="entry name" value="Dual_SerThr-Tyr_Kinase"/>
</dbReference>
<evidence type="ECO:0000256" key="8">
    <source>
        <dbReference type="ARBA" id="ARBA00022777"/>
    </source>
</evidence>
<keyword evidence="11" id="KW-1185">Reference proteome</keyword>
<evidence type="ECO:0000313" key="13">
    <source>
        <dbReference type="RefSeq" id="XP_019629834.1"/>
    </source>
</evidence>
<evidence type="ECO:0000313" key="11">
    <source>
        <dbReference type="Proteomes" id="UP000515135"/>
    </source>
</evidence>
<evidence type="ECO:0000256" key="2">
    <source>
        <dbReference type="ARBA" id="ARBA00004221"/>
    </source>
</evidence>
<dbReference type="Pfam" id="PF07714">
    <property type="entry name" value="PK_Tyr_Ser-Thr"/>
    <property type="match status" value="1"/>
</dbReference>
<feature type="region of interest" description="Disordered" evidence="9">
    <location>
        <begin position="241"/>
        <end position="261"/>
    </location>
</feature>
<dbReference type="GO" id="GO:0044344">
    <property type="term" value="P:cellular response to fibroblast growth factor stimulus"/>
    <property type="evidence" value="ECO:0007669"/>
    <property type="project" value="TreeGrafter"/>
</dbReference>
<feature type="domain" description="Protein kinase" evidence="10">
    <location>
        <begin position="603"/>
        <end position="942"/>
    </location>
</feature>
<dbReference type="GO" id="GO:0005737">
    <property type="term" value="C:cytoplasm"/>
    <property type="evidence" value="ECO:0007669"/>
    <property type="project" value="UniProtKB-SubCell"/>
</dbReference>
<evidence type="ECO:0000313" key="12">
    <source>
        <dbReference type="RefSeq" id="XP_019629833.1"/>
    </source>
</evidence>
<comment type="similarity">
    <text evidence="4">Belongs to the protein kinase superfamily. TKL Ser/Thr protein kinase family. ROCO subfamily.</text>
</comment>
<dbReference type="InterPro" id="IPR027417">
    <property type="entry name" value="P-loop_NTPase"/>
</dbReference>
<dbReference type="GO" id="GO:0070374">
    <property type="term" value="P:positive regulation of ERK1 and ERK2 cascade"/>
    <property type="evidence" value="ECO:0007669"/>
    <property type="project" value="TreeGrafter"/>
</dbReference>
<dbReference type="PROSITE" id="PS50011">
    <property type="entry name" value="PROTEIN_KINASE_DOM"/>
    <property type="match status" value="1"/>
</dbReference>
<evidence type="ECO:0000256" key="3">
    <source>
        <dbReference type="ARBA" id="ARBA00004496"/>
    </source>
</evidence>
<evidence type="ECO:0000256" key="6">
    <source>
        <dbReference type="ARBA" id="ARBA00022527"/>
    </source>
</evidence>
<feature type="region of interest" description="Disordered" evidence="9">
    <location>
        <begin position="656"/>
        <end position="714"/>
    </location>
</feature>
<evidence type="ECO:0000256" key="7">
    <source>
        <dbReference type="ARBA" id="ARBA00022679"/>
    </source>
</evidence>
<evidence type="ECO:0000256" key="1">
    <source>
        <dbReference type="ARBA" id="ARBA00004187"/>
    </source>
</evidence>
<dbReference type="RefSeq" id="XP_019629833.1">
    <property type="nucleotide sequence ID" value="XM_019774274.1"/>
</dbReference>
<dbReference type="GO" id="GO:0016324">
    <property type="term" value="C:apical plasma membrane"/>
    <property type="evidence" value="ECO:0007669"/>
    <property type="project" value="UniProtKB-SubCell"/>
</dbReference>
<organism evidence="11 13">
    <name type="scientific">Branchiostoma belcheri</name>
    <name type="common">Amphioxus</name>
    <dbReference type="NCBI Taxonomy" id="7741"/>
    <lineage>
        <taxon>Eukaryota</taxon>
        <taxon>Metazoa</taxon>
        <taxon>Chordata</taxon>
        <taxon>Cephalochordata</taxon>
        <taxon>Leptocardii</taxon>
        <taxon>Amphioxiformes</taxon>
        <taxon>Branchiostomatidae</taxon>
        <taxon>Branchiostoma</taxon>
    </lineage>
</organism>
<accession>A0A6P4Z7D6</accession>
<dbReference type="InterPro" id="IPR011009">
    <property type="entry name" value="Kinase-like_dom_sf"/>
</dbReference>
<proteinExistence type="inferred from homology"/>
<feature type="compositionally biased region" description="Basic and acidic residues" evidence="9">
    <location>
        <begin position="662"/>
        <end position="675"/>
    </location>
</feature>
<dbReference type="AlphaFoldDB" id="A0A6P4Z7D6"/>
<evidence type="ECO:0000259" key="10">
    <source>
        <dbReference type="PROSITE" id="PS50011"/>
    </source>
</evidence>
<dbReference type="PANTHER" id="PTHR46392:SF1">
    <property type="entry name" value="DUAL SERINE_THREONINE AND TYROSINE PROTEIN KINASE"/>
    <property type="match status" value="1"/>
</dbReference>
<evidence type="ECO:0000256" key="5">
    <source>
        <dbReference type="ARBA" id="ARBA00022490"/>
    </source>
</evidence>
<dbReference type="GO" id="GO:0004674">
    <property type="term" value="F:protein serine/threonine kinase activity"/>
    <property type="evidence" value="ECO:0007669"/>
    <property type="project" value="UniProtKB-KW"/>
</dbReference>
<name>A0A6P4Z7D6_BRABE</name>
<evidence type="ECO:0000256" key="9">
    <source>
        <dbReference type="SAM" id="MobiDB-lite"/>
    </source>
</evidence>
<gene>
    <name evidence="12 13" type="primary">LOC109474057</name>
</gene>
<dbReference type="SUPFAM" id="SSF52540">
    <property type="entry name" value="P-loop containing nucleoside triphosphate hydrolases"/>
    <property type="match status" value="1"/>
</dbReference>
<dbReference type="InterPro" id="IPR045063">
    <property type="entry name" value="Dynamin_N"/>
</dbReference>
<dbReference type="Pfam" id="PF00350">
    <property type="entry name" value="Dynamin_N"/>
    <property type="match status" value="1"/>
</dbReference>
<dbReference type="PANTHER" id="PTHR46392">
    <property type="entry name" value="DUAL SERINE/THREONINE AND TYROSINE PROTEIN KINASE"/>
    <property type="match status" value="1"/>
</dbReference>
<dbReference type="GO" id="GO:0016323">
    <property type="term" value="C:basolateral plasma membrane"/>
    <property type="evidence" value="ECO:0007669"/>
    <property type="project" value="UniProtKB-SubCell"/>
</dbReference>
<sequence>MEGTHEVGATTDLQTLAYLKESLQWCADYFLTTISELYPKAHEKQSKFVTREDFARIQRPLISAFQIVVLGQTNSGKSSVINEILGADVLPVSDLPCTKLPIKLLYSKDEFQQLVNEKGNEMSTKEKLKKRRVQANFSIKDGDCANTTSEQLLVKVGLDHDLLKNGVELIDTPGVGQNEYLDNVIRGVTDGIFQLFLYVIDGNYGLRNEDRHLLDHLRQRRPDAPFFLVCNKVDVYSGELDTLSDDEEREDATNDTASKDSKVRQQLVEEGYLALEKDGTCSVYHGISAKQVRKARKGRGDPSFSEPFKSMTECLTRTITATIQTCLRESLLTLDKLQTQLIITHLGNKHSTRVNSPKSTTAIDRFQNVLYNDLKDIAKQSRETICQKLRSQKLMVLDAAASMTYSTLSIGSEIRRDEVIQQCIKQIRNLVVSRTMQIITDVDKDLGNRFRQELKSNIKRFEVDYGVMPGVHDAVVSFVRRQAEYCYCDRNTVLGTYNFSDDQQSRWAAIKHWFSTGMSIIIGDGFMDVGSDWKREVALDVWKKLNLADVAHELQVALLSQLKTSRDTLKATIDTSLTAAMLNDESTITQLAVLAPQIALELCETNSLLNQLENGPVKLVEDETDCSSAVPIYLGINTKTRKFMPWCSRQSTAVTTVENDAEELKSHAEEPRGLQESDAGAQGPSPTQAETSGQSPGQTRVDTPPVSSDAVSDRSPAQSFLTWNDALAMRLYTDRFTPRHTSVVPWIGPTLLQEDGVWRRGIVTPAYSKSLYTMLTCGSPPDLRHCLQIAREICDAGEYLHQIELQFNDLRVTNVLLDDNGHVKVNNLGLRNDSVPYPDGKPPFHIAPEDYDSLSSANRTCDIYAFGIIFWFMCIARKYDRPEYATGSAHETKLAVEQGKRPVCMPEQCDSKYLNIAQKCWDQQKKKRKNFTRLKEKIDDILSEGRCQEID</sequence>
<keyword evidence="6" id="KW-0723">Serine/threonine-protein kinase</keyword>
<dbReference type="Proteomes" id="UP000515135">
    <property type="component" value="Unplaced"/>
</dbReference>
<protein>
    <submittedName>
        <fullName evidence="12 13">Dual serine/threonine and tyrosine protein kinase-like</fullName>
    </submittedName>
</protein>
<feature type="compositionally biased region" description="Polar residues" evidence="9">
    <location>
        <begin position="684"/>
        <end position="714"/>
    </location>
</feature>